<evidence type="ECO:0000313" key="8">
    <source>
        <dbReference type="EMBL" id="MCP3425654.1"/>
    </source>
</evidence>
<feature type="transmembrane region" description="Helical" evidence="7">
    <location>
        <begin position="55"/>
        <end position="76"/>
    </location>
</feature>
<dbReference type="Proteomes" id="UP001139502">
    <property type="component" value="Unassembled WGS sequence"/>
</dbReference>
<dbReference type="GO" id="GO:0005886">
    <property type="term" value="C:plasma membrane"/>
    <property type="evidence" value="ECO:0007669"/>
    <property type="project" value="UniProtKB-SubCell"/>
</dbReference>
<keyword evidence="4 7" id="KW-0812">Transmembrane</keyword>
<dbReference type="AlphaFoldDB" id="A0A9X2H9T8"/>
<evidence type="ECO:0000256" key="3">
    <source>
        <dbReference type="ARBA" id="ARBA00022475"/>
    </source>
</evidence>
<evidence type="ECO:0000256" key="1">
    <source>
        <dbReference type="ARBA" id="ARBA00004651"/>
    </source>
</evidence>
<comment type="caution">
    <text evidence="8">The sequence shown here is derived from an EMBL/GenBank/DDBJ whole genome shotgun (WGS) entry which is preliminary data.</text>
</comment>
<gene>
    <name evidence="8" type="ORF">NBM05_06410</name>
</gene>
<evidence type="ECO:0000256" key="4">
    <source>
        <dbReference type="ARBA" id="ARBA00022692"/>
    </source>
</evidence>
<sequence>MNQRTTGASVSLGLLILRVVLGITFLVHGLQKHNVWTIDGTAANFDQMGVPSPELAAQIATYLEIVGGAALILGLLSRLAGLLLALDMAGAIFFVHGSAGFYASEGGYEFVLLLGAAALALFFTGPGRLAVGGALQDRRGWSVLA</sequence>
<evidence type="ECO:0000256" key="2">
    <source>
        <dbReference type="ARBA" id="ARBA00006679"/>
    </source>
</evidence>
<dbReference type="InterPro" id="IPR051907">
    <property type="entry name" value="DoxX-like_oxidoreductase"/>
</dbReference>
<evidence type="ECO:0000256" key="7">
    <source>
        <dbReference type="SAM" id="Phobius"/>
    </source>
</evidence>
<dbReference type="PANTHER" id="PTHR33452">
    <property type="entry name" value="OXIDOREDUCTASE CATD-RELATED"/>
    <property type="match status" value="1"/>
</dbReference>
<dbReference type="EMBL" id="JANAFB010000012">
    <property type="protein sequence ID" value="MCP3425654.1"/>
    <property type="molecule type" value="Genomic_DNA"/>
</dbReference>
<keyword evidence="3" id="KW-1003">Cell membrane</keyword>
<evidence type="ECO:0000256" key="5">
    <source>
        <dbReference type="ARBA" id="ARBA00022989"/>
    </source>
</evidence>
<comment type="similarity">
    <text evidence="2">Belongs to the DoxX family.</text>
</comment>
<organism evidence="8 9">
    <name type="scientific">Rothia santali</name>
    <dbReference type="NCBI Taxonomy" id="2949643"/>
    <lineage>
        <taxon>Bacteria</taxon>
        <taxon>Bacillati</taxon>
        <taxon>Actinomycetota</taxon>
        <taxon>Actinomycetes</taxon>
        <taxon>Micrococcales</taxon>
        <taxon>Micrococcaceae</taxon>
        <taxon>Rothia</taxon>
    </lineage>
</organism>
<dbReference type="RefSeq" id="WP_254165969.1">
    <property type="nucleotide sequence ID" value="NZ_JANAFB010000012.1"/>
</dbReference>
<dbReference type="Pfam" id="PF07681">
    <property type="entry name" value="DoxX"/>
    <property type="match status" value="1"/>
</dbReference>
<keyword evidence="5 7" id="KW-1133">Transmembrane helix</keyword>
<reference evidence="8" key="1">
    <citation type="submission" date="2022-06" db="EMBL/GenBank/DDBJ databases">
        <title>Rothia sp. isolated from sandalwood seedling.</title>
        <authorList>
            <person name="Tuikhar N."/>
            <person name="Kirdat K."/>
            <person name="Thorat V."/>
            <person name="Swetha P."/>
            <person name="Padma S."/>
            <person name="Sundararaj R."/>
            <person name="Yadav A."/>
        </authorList>
    </citation>
    <scope>NUCLEOTIDE SEQUENCE</scope>
    <source>
        <strain evidence="8">AR01</strain>
    </source>
</reference>
<comment type="subcellular location">
    <subcellularLocation>
        <location evidence="1">Cell membrane</location>
        <topology evidence="1">Multi-pass membrane protein</topology>
    </subcellularLocation>
</comment>
<proteinExistence type="inferred from homology"/>
<feature type="transmembrane region" description="Helical" evidence="7">
    <location>
        <begin position="83"/>
        <end position="104"/>
    </location>
</feature>
<feature type="transmembrane region" description="Helical" evidence="7">
    <location>
        <begin position="110"/>
        <end position="131"/>
    </location>
</feature>
<protein>
    <submittedName>
        <fullName evidence="8">DoxX family protein</fullName>
    </submittedName>
</protein>
<keyword evidence="9" id="KW-1185">Reference proteome</keyword>
<accession>A0A9X2H9T8</accession>
<keyword evidence="6 7" id="KW-0472">Membrane</keyword>
<evidence type="ECO:0000313" key="9">
    <source>
        <dbReference type="Proteomes" id="UP001139502"/>
    </source>
</evidence>
<evidence type="ECO:0000256" key="6">
    <source>
        <dbReference type="ARBA" id="ARBA00023136"/>
    </source>
</evidence>
<dbReference type="InterPro" id="IPR032808">
    <property type="entry name" value="DoxX"/>
</dbReference>
<dbReference type="PANTHER" id="PTHR33452:SF1">
    <property type="entry name" value="INNER MEMBRANE PROTEIN YPHA-RELATED"/>
    <property type="match status" value="1"/>
</dbReference>
<name>A0A9X2H9T8_9MICC</name>